<dbReference type="InterPro" id="IPR029058">
    <property type="entry name" value="AB_hydrolase_fold"/>
</dbReference>
<protein>
    <submittedName>
        <fullName evidence="2">Alpha/beta fold hydrolase</fullName>
    </submittedName>
</protein>
<name>A0A4R4XVH8_9PSEU</name>
<keyword evidence="3" id="KW-1185">Reference proteome</keyword>
<dbReference type="SUPFAM" id="SSF53474">
    <property type="entry name" value="alpha/beta-Hydrolases"/>
    <property type="match status" value="1"/>
</dbReference>
<dbReference type="EMBL" id="SMKW01000133">
    <property type="protein sequence ID" value="TDD35009.1"/>
    <property type="molecule type" value="Genomic_DNA"/>
</dbReference>
<keyword evidence="2" id="KW-0378">Hydrolase</keyword>
<dbReference type="OrthoDB" id="9785847at2"/>
<comment type="caution">
    <text evidence="2">The sequence shown here is derived from an EMBL/GenBank/DDBJ whole genome shotgun (WGS) entry which is preliminary data.</text>
</comment>
<evidence type="ECO:0000313" key="2">
    <source>
        <dbReference type="EMBL" id="TDD35009.1"/>
    </source>
</evidence>
<accession>A0A4R4XVH8</accession>
<evidence type="ECO:0000313" key="3">
    <source>
        <dbReference type="Proteomes" id="UP000294947"/>
    </source>
</evidence>
<dbReference type="GO" id="GO:0016787">
    <property type="term" value="F:hydrolase activity"/>
    <property type="evidence" value="ECO:0007669"/>
    <property type="project" value="UniProtKB-KW"/>
</dbReference>
<organism evidence="2 3">
    <name type="scientific">Saccharopolyspora elongata</name>
    <dbReference type="NCBI Taxonomy" id="2530387"/>
    <lineage>
        <taxon>Bacteria</taxon>
        <taxon>Bacillati</taxon>
        <taxon>Actinomycetota</taxon>
        <taxon>Actinomycetes</taxon>
        <taxon>Pseudonocardiales</taxon>
        <taxon>Pseudonocardiaceae</taxon>
        <taxon>Saccharopolyspora</taxon>
    </lineage>
</organism>
<dbReference type="InterPro" id="IPR000073">
    <property type="entry name" value="AB_hydrolase_1"/>
</dbReference>
<dbReference type="Proteomes" id="UP000294947">
    <property type="component" value="Unassembled WGS sequence"/>
</dbReference>
<feature type="domain" description="AB hydrolase-1" evidence="1">
    <location>
        <begin position="1"/>
        <end position="104"/>
    </location>
</feature>
<sequence length="134" mass="14847">METLDLRDTTLVGFSMGTGEVTRYLGTYGSQRVRKAVLLASVPPFLLKTDDNPEGVDQSVFDEIMAAIVADRPAYLKDFLDNFYNVDKLRPDRISDQAWQMSWNVATAASVAEPRRTSAAVSDQGQLVNQQVTT</sequence>
<dbReference type="Pfam" id="PF00561">
    <property type="entry name" value="Abhydrolase_1"/>
    <property type="match status" value="1"/>
</dbReference>
<proteinExistence type="predicted"/>
<evidence type="ECO:0000259" key="1">
    <source>
        <dbReference type="Pfam" id="PF00561"/>
    </source>
</evidence>
<reference evidence="2 3" key="1">
    <citation type="submission" date="2019-03" db="EMBL/GenBank/DDBJ databases">
        <title>Draft genome sequences of novel Actinobacteria.</title>
        <authorList>
            <person name="Sahin N."/>
            <person name="Ay H."/>
            <person name="Saygin H."/>
        </authorList>
    </citation>
    <scope>NUCLEOTIDE SEQUENCE [LARGE SCALE GENOMIC DNA]</scope>
    <source>
        <strain evidence="2 3">7K502</strain>
    </source>
</reference>
<dbReference type="Gene3D" id="3.40.50.1820">
    <property type="entry name" value="alpha/beta hydrolase"/>
    <property type="match status" value="1"/>
</dbReference>
<gene>
    <name evidence="2" type="ORF">E1288_43720</name>
</gene>
<dbReference type="AlphaFoldDB" id="A0A4R4XVH8"/>